<dbReference type="GO" id="GO:0000976">
    <property type="term" value="F:transcription cis-regulatory region binding"/>
    <property type="evidence" value="ECO:0007669"/>
    <property type="project" value="TreeGrafter"/>
</dbReference>
<sequence length="307" mass="34800">MDQNLSQYRIFYAVASAGNISRAAKELYISQPAISKSISKLEDSLGTTLFTRGSRGVQLTEEGALLFAHTKAAFEQLSAGELELKRIKEFNMGHIRIGVSNTLCRFIMVSYLKDFIARYPHIKITIESQSTTHTLSMLEQQQIDVGLIAEPQRHQKNLHVLPVMDIEDIFAASPTYLENLRLREGADADVFQVGNIMLLDKNNITRHYIDDYMSLNHITANNLLEVTTMDLLIEFTRIGLGIGSVIKEFVQEDLENGRLVQLKLDTPIHKRTIGFACHKNRTSRALDTFMRFCEERAKKSLSESLSF</sequence>
<evidence type="ECO:0000313" key="6">
    <source>
        <dbReference type="EMBL" id="MCC2164763.1"/>
    </source>
</evidence>
<dbReference type="PANTHER" id="PTHR30126:SF64">
    <property type="entry name" value="HTH-TYPE TRANSCRIPTIONAL REGULATOR CITR"/>
    <property type="match status" value="1"/>
</dbReference>
<evidence type="ECO:0000256" key="4">
    <source>
        <dbReference type="ARBA" id="ARBA00023163"/>
    </source>
</evidence>
<evidence type="ECO:0000313" key="7">
    <source>
        <dbReference type="Proteomes" id="UP001198962"/>
    </source>
</evidence>
<dbReference type="InterPro" id="IPR036388">
    <property type="entry name" value="WH-like_DNA-bd_sf"/>
</dbReference>
<dbReference type="InterPro" id="IPR036390">
    <property type="entry name" value="WH_DNA-bd_sf"/>
</dbReference>
<protein>
    <submittedName>
        <fullName evidence="6">LysR family transcriptional regulator</fullName>
    </submittedName>
</protein>
<dbReference type="PRINTS" id="PR00039">
    <property type="entry name" value="HTHLYSR"/>
</dbReference>
<proteinExistence type="inferred from homology"/>
<evidence type="ECO:0000259" key="5">
    <source>
        <dbReference type="PROSITE" id="PS50931"/>
    </source>
</evidence>
<dbReference type="Gene3D" id="1.10.10.10">
    <property type="entry name" value="Winged helix-like DNA-binding domain superfamily/Winged helix DNA-binding domain"/>
    <property type="match status" value="1"/>
</dbReference>
<evidence type="ECO:0000256" key="1">
    <source>
        <dbReference type="ARBA" id="ARBA00009437"/>
    </source>
</evidence>
<reference evidence="6" key="1">
    <citation type="submission" date="2021-10" db="EMBL/GenBank/DDBJ databases">
        <title>Anaerobic single-cell dispensing facilitates the cultivation of human gut bacteria.</title>
        <authorList>
            <person name="Afrizal A."/>
        </authorList>
    </citation>
    <scope>NUCLEOTIDE SEQUENCE</scope>
    <source>
        <strain evidence="6">CLA-AA-H274</strain>
    </source>
</reference>
<comment type="similarity">
    <text evidence="1">Belongs to the LysR transcriptional regulatory family.</text>
</comment>
<dbReference type="Proteomes" id="UP001198962">
    <property type="component" value="Unassembled WGS sequence"/>
</dbReference>
<dbReference type="PROSITE" id="PS50931">
    <property type="entry name" value="HTH_LYSR"/>
    <property type="match status" value="1"/>
</dbReference>
<feature type="domain" description="HTH lysR-type" evidence="5">
    <location>
        <begin position="1"/>
        <end position="60"/>
    </location>
</feature>
<dbReference type="AlphaFoldDB" id="A0AAE3DL80"/>
<accession>A0AAE3DL80</accession>
<evidence type="ECO:0000256" key="2">
    <source>
        <dbReference type="ARBA" id="ARBA00023015"/>
    </source>
</evidence>
<keyword evidence="3" id="KW-0238">DNA-binding</keyword>
<dbReference type="SUPFAM" id="SSF46785">
    <property type="entry name" value="Winged helix' DNA-binding domain"/>
    <property type="match status" value="1"/>
</dbReference>
<evidence type="ECO:0000256" key="3">
    <source>
        <dbReference type="ARBA" id="ARBA00023125"/>
    </source>
</evidence>
<dbReference type="EMBL" id="JAJEPU010000019">
    <property type="protein sequence ID" value="MCC2164763.1"/>
    <property type="molecule type" value="Genomic_DNA"/>
</dbReference>
<dbReference type="Pfam" id="PF03466">
    <property type="entry name" value="LysR_substrate"/>
    <property type="match status" value="1"/>
</dbReference>
<dbReference type="InterPro" id="IPR005119">
    <property type="entry name" value="LysR_subst-bd"/>
</dbReference>
<keyword evidence="4" id="KW-0804">Transcription</keyword>
<dbReference type="PANTHER" id="PTHR30126">
    <property type="entry name" value="HTH-TYPE TRANSCRIPTIONAL REGULATOR"/>
    <property type="match status" value="1"/>
</dbReference>
<keyword evidence="7" id="KW-1185">Reference proteome</keyword>
<dbReference type="GO" id="GO:0003700">
    <property type="term" value="F:DNA-binding transcription factor activity"/>
    <property type="evidence" value="ECO:0007669"/>
    <property type="project" value="InterPro"/>
</dbReference>
<dbReference type="CDD" id="cd05466">
    <property type="entry name" value="PBP2_LTTR_substrate"/>
    <property type="match status" value="1"/>
</dbReference>
<organism evidence="6 7">
    <name type="scientific">Brotaphodocola catenula</name>
    <dbReference type="NCBI Taxonomy" id="2885361"/>
    <lineage>
        <taxon>Bacteria</taxon>
        <taxon>Bacillati</taxon>
        <taxon>Bacillota</taxon>
        <taxon>Clostridia</taxon>
        <taxon>Lachnospirales</taxon>
        <taxon>Lachnospiraceae</taxon>
        <taxon>Brotaphodocola</taxon>
    </lineage>
</organism>
<dbReference type="InterPro" id="IPR000847">
    <property type="entry name" value="LysR_HTH_N"/>
</dbReference>
<dbReference type="RefSeq" id="WP_177978735.1">
    <property type="nucleotide sequence ID" value="NZ_JAJEPU010000019.1"/>
</dbReference>
<keyword evidence="2" id="KW-0805">Transcription regulation</keyword>
<dbReference type="Pfam" id="PF00126">
    <property type="entry name" value="HTH_1"/>
    <property type="match status" value="1"/>
</dbReference>
<name>A0AAE3DL80_9FIRM</name>
<dbReference type="SUPFAM" id="SSF53850">
    <property type="entry name" value="Periplasmic binding protein-like II"/>
    <property type="match status" value="1"/>
</dbReference>
<gene>
    <name evidence="6" type="ORF">LKD32_07695</name>
</gene>
<comment type="caution">
    <text evidence="6">The sequence shown here is derived from an EMBL/GenBank/DDBJ whole genome shotgun (WGS) entry which is preliminary data.</text>
</comment>
<dbReference type="FunFam" id="1.10.10.10:FF:000001">
    <property type="entry name" value="LysR family transcriptional regulator"/>
    <property type="match status" value="1"/>
</dbReference>
<dbReference type="Gene3D" id="3.40.190.290">
    <property type="match status" value="1"/>
</dbReference>